<accession>A0A1J5SNJ2</accession>
<comment type="caution">
    <text evidence="6">The sequence shown here is derived from an EMBL/GenBank/DDBJ whole genome shotgun (WGS) entry which is preliminary data.</text>
</comment>
<dbReference type="Pfam" id="PF07542">
    <property type="entry name" value="ATP12"/>
    <property type="match status" value="1"/>
</dbReference>
<name>A0A1J5SNJ2_9ZZZZ</name>
<keyword evidence="4" id="KW-0496">Mitochondrion</keyword>
<sequence>MKRFFKEVSAVPAAGGGFDVCLDGKPMRTPAGTPLRLPHAALAEAVAAEWRAQGEQVLPHTMPVTQLASTALDRVPHQRPAILAHVLSYADTDLLCYRAAGPEDLAARQTALWQPVLDWLSARLGVDLAVTEGILPITQSEAALAALSAHVSGYDDFTLAAFQAAVAALGSLFLAVALAERRLTAEEVVVASLLDETYQIEFWGEDPETMLRRTNLRNDIIAAGRFMDICFHMCPPMHS</sequence>
<dbReference type="InterPro" id="IPR042272">
    <property type="entry name" value="ATP12_ATP_synth-F1-assembly_N"/>
</dbReference>
<dbReference type="GO" id="GO:0043461">
    <property type="term" value="P:proton-transporting ATP synthase complex assembly"/>
    <property type="evidence" value="ECO:0007669"/>
    <property type="project" value="InterPro"/>
</dbReference>
<proteinExistence type="inferred from homology"/>
<dbReference type="InterPro" id="IPR023335">
    <property type="entry name" value="ATP12_ortho_dom_sf"/>
</dbReference>
<comment type="similarity">
    <text evidence="2">Belongs to the ATP12 family.</text>
</comment>
<protein>
    <submittedName>
        <fullName evidence="6">ATP12 chaperone protein</fullName>
    </submittedName>
</protein>
<evidence type="ECO:0000256" key="3">
    <source>
        <dbReference type="ARBA" id="ARBA00022946"/>
    </source>
</evidence>
<evidence type="ECO:0000256" key="2">
    <source>
        <dbReference type="ARBA" id="ARBA00008231"/>
    </source>
</evidence>
<evidence type="ECO:0000256" key="5">
    <source>
        <dbReference type="ARBA" id="ARBA00023186"/>
    </source>
</evidence>
<keyword evidence="5" id="KW-0143">Chaperone</keyword>
<evidence type="ECO:0000256" key="1">
    <source>
        <dbReference type="ARBA" id="ARBA00004173"/>
    </source>
</evidence>
<evidence type="ECO:0000256" key="4">
    <source>
        <dbReference type="ARBA" id="ARBA00023128"/>
    </source>
</evidence>
<evidence type="ECO:0000313" key="6">
    <source>
        <dbReference type="EMBL" id="OIR10049.1"/>
    </source>
</evidence>
<dbReference type="PANTHER" id="PTHR21013:SF10">
    <property type="entry name" value="ATP SYNTHASE MITOCHONDRIAL F1 COMPLEX ASSEMBLY FACTOR 2"/>
    <property type="match status" value="1"/>
</dbReference>
<gene>
    <name evidence="6" type="ORF">GALL_79760</name>
</gene>
<dbReference type="SUPFAM" id="SSF160909">
    <property type="entry name" value="ATP12-like"/>
    <property type="match status" value="1"/>
</dbReference>
<reference evidence="6" key="1">
    <citation type="submission" date="2016-10" db="EMBL/GenBank/DDBJ databases">
        <title>Sequence of Gallionella enrichment culture.</title>
        <authorList>
            <person name="Poehlein A."/>
            <person name="Muehling M."/>
            <person name="Daniel R."/>
        </authorList>
    </citation>
    <scope>NUCLEOTIDE SEQUENCE</scope>
</reference>
<comment type="subcellular location">
    <subcellularLocation>
        <location evidence="1">Mitochondrion</location>
    </subcellularLocation>
</comment>
<keyword evidence="3" id="KW-0809">Transit peptide</keyword>
<dbReference type="Gene3D" id="1.10.3580.10">
    <property type="entry name" value="ATP12 ATPase"/>
    <property type="match status" value="1"/>
</dbReference>
<organism evidence="6">
    <name type="scientific">mine drainage metagenome</name>
    <dbReference type="NCBI Taxonomy" id="410659"/>
    <lineage>
        <taxon>unclassified sequences</taxon>
        <taxon>metagenomes</taxon>
        <taxon>ecological metagenomes</taxon>
    </lineage>
</organism>
<dbReference type="EMBL" id="MLJW01000024">
    <property type="protein sequence ID" value="OIR10049.1"/>
    <property type="molecule type" value="Genomic_DNA"/>
</dbReference>
<dbReference type="InterPro" id="IPR011419">
    <property type="entry name" value="ATP12_ATP_synth-F1-assembly"/>
</dbReference>
<dbReference type="GO" id="GO:0005739">
    <property type="term" value="C:mitochondrion"/>
    <property type="evidence" value="ECO:0007669"/>
    <property type="project" value="UniProtKB-SubCell"/>
</dbReference>
<dbReference type="PANTHER" id="PTHR21013">
    <property type="entry name" value="ATP SYNTHASE MITOCHONDRIAL F1 COMPLEX ASSEMBLY FACTOR 2/ATP12 PROTEIN, MITOCHONDRIAL PRECURSOR"/>
    <property type="match status" value="1"/>
</dbReference>
<dbReference type="Gene3D" id="3.30.2180.10">
    <property type="entry name" value="ATP12-like"/>
    <property type="match status" value="1"/>
</dbReference>
<dbReference type="AlphaFoldDB" id="A0A1J5SNJ2"/>